<dbReference type="EMBL" id="MCFF01000027">
    <property type="protein sequence ID" value="ORZ11735.1"/>
    <property type="molecule type" value="Genomic_DNA"/>
</dbReference>
<dbReference type="AlphaFoldDB" id="A0A1Y2GJX2"/>
<protein>
    <recommendedName>
        <fullName evidence="2">C2H2-type domain-containing protein</fullName>
    </recommendedName>
</protein>
<feature type="compositionally biased region" description="Basic and acidic residues" evidence="1">
    <location>
        <begin position="125"/>
        <end position="139"/>
    </location>
</feature>
<feature type="region of interest" description="Disordered" evidence="1">
    <location>
        <begin position="103"/>
        <end position="201"/>
    </location>
</feature>
<organism evidence="4 5">
    <name type="scientific">Lobosporangium transversale</name>
    <dbReference type="NCBI Taxonomy" id="64571"/>
    <lineage>
        <taxon>Eukaryota</taxon>
        <taxon>Fungi</taxon>
        <taxon>Fungi incertae sedis</taxon>
        <taxon>Mucoromycota</taxon>
        <taxon>Mortierellomycotina</taxon>
        <taxon>Mortierellomycetes</taxon>
        <taxon>Mortierellales</taxon>
        <taxon>Mortierellaceae</taxon>
        <taxon>Lobosporangium</taxon>
    </lineage>
</organism>
<dbReference type="InParanoid" id="A0A1Y2GJX2"/>
<evidence type="ECO:0000313" key="5">
    <source>
        <dbReference type="Proteomes" id="UP000193648"/>
    </source>
</evidence>
<dbReference type="SUPFAM" id="SSF57667">
    <property type="entry name" value="beta-beta-alpha zinc fingers"/>
    <property type="match status" value="1"/>
</dbReference>
<feature type="compositionally biased region" description="Polar residues" evidence="1">
    <location>
        <begin position="105"/>
        <end position="120"/>
    </location>
</feature>
<dbReference type="Gene3D" id="3.30.160.60">
    <property type="entry name" value="Classic Zinc Finger"/>
    <property type="match status" value="1"/>
</dbReference>
<accession>A0A1Y2GJX2</accession>
<sequence length="324" mass="36513">MDHVDITIKSLQTQMPIHKAGVDTKSSGTDNAAQKHLYAWQLLPDEELQRISYNSRKQQQKRLMENPPKCPTCPNARFTSIAMLTTHLSSKKHLARVKQLHKDQTSVSTVDPSNKFSKPTSALLKPEKNNPIEEVEVSRRQGAKQRRRQLERAIKKARSRKQRLADSGDAGLKMNWISNEKTQDKNKNDRPSKQTSITHISAPRLLNQTDISIAAASQTQSSCTKNAGQRAMPSTLLNETSINATQAHWYCSVCGSRWNRWKAWLGHLLSAQHLRHVLRTMKQVALPIAPYRRIDVAASKDVFGWGTGAGIVEEEEVEDEGEVK</sequence>
<proteinExistence type="predicted"/>
<dbReference type="GeneID" id="33572144"/>
<dbReference type="InterPro" id="IPR036236">
    <property type="entry name" value="Znf_C2H2_sf"/>
</dbReference>
<feature type="domain" description="C2H2-type" evidence="2">
    <location>
        <begin position="70"/>
        <end position="93"/>
    </location>
</feature>
<reference evidence="4 5" key="1">
    <citation type="submission" date="2016-07" db="EMBL/GenBank/DDBJ databases">
        <title>Pervasive Adenine N6-methylation of Active Genes in Fungi.</title>
        <authorList>
            <consortium name="DOE Joint Genome Institute"/>
            <person name="Mondo S.J."/>
            <person name="Dannebaum R.O."/>
            <person name="Kuo R.C."/>
            <person name="Labutti K."/>
            <person name="Haridas S."/>
            <person name="Kuo A."/>
            <person name="Salamov A."/>
            <person name="Ahrendt S.R."/>
            <person name="Lipzen A."/>
            <person name="Sullivan W."/>
            <person name="Andreopoulos W.B."/>
            <person name="Clum A."/>
            <person name="Lindquist E."/>
            <person name="Daum C."/>
            <person name="Ramamoorthy G.K."/>
            <person name="Gryganskyi A."/>
            <person name="Culley D."/>
            <person name="Magnuson J.K."/>
            <person name="James T.Y."/>
            <person name="O'Malley M.A."/>
            <person name="Stajich J.E."/>
            <person name="Spatafora J.W."/>
            <person name="Visel A."/>
            <person name="Grigoriev I.V."/>
        </authorList>
    </citation>
    <scope>NUCLEOTIDE SEQUENCE [LARGE SCALE GENOMIC DNA]</scope>
    <source>
        <strain evidence="4 5">NRRL 3116</strain>
    </source>
</reference>
<evidence type="ECO:0000256" key="1">
    <source>
        <dbReference type="SAM" id="MobiDB-lite"/>
    </source>
</evidence>
<feature type="compositionally biased region" description="Basic and acidic residues" evidence="1">
    <location>
        <begin position="181"/>
        <end position="192"/>
    </location>
</feature>
<keyword evidence="5" id="KW-1185">Reference proteome</keyword>
<gene>
    <name evidence="4" type="ORF">BCR41DRAFT_423444</name>
    <name evidence="3" type="ORF">BCR41DRAFT_423657</name>
</gene>
<dbReference type="InterPro" id="IPR013087">
    <property type="entry name" value="Znf_C2H2_type"/>
</dbReference>
<dbReference type="OrthoDB" id="2440782at2759"/>
<dbReference type="RefSeq" id="XP_021879832.1">
    <property type="nucleotide sequence ID" value="XM_022030302.1"/>
</dbReference>
<dbReference type="Pfam" id="PF12874">
    <property type="entry name" value="zf-met"/>
    <property type="match status" value="1"/>
</dbReference>
<dbReference type="EMBL" id="MCFF01000029">
    <property type="protein sequence ID" value="ORZ10959.1"/>
    <property type="molecule type" value="Genomic_DNA"/>
</dbReference>
<dbReference type="Proteomes" id="UP000193648">
    <property type="component" value="Unassembled WGS sequence"/>
</dbReference>
<name>A0A1Y2GJX2_9FUNG</name>
<evidence type="ECO:0000313" key="3">
    <source>
        <dbReference type="EMBL" id="ORZ10959.1"/>
    </source>
</evidence>
<comment type="caution">
    <text evidence="4">The sequence shown here is derived from an EMBL/GenBank/DDBJ whole genome shotgun (WGS) entry which is preliminary data.</text>
</comment>
<evidence type="ECO:0000259" key="2">
    <source>
        <dbReference type="Pfam" id="PF12874"/>
    </source>
</evidence>
<evidence type="ECO:0000313" key="4">
    <source>
        <dbReference type="EMBL" id="ORZ11735.1"/>
    </source>
</evidence>